<dbReference type="Pfam" id="PF00005">
    <property type="entry name" value="ABC_tran"/>
    <property type="match status" value="1"/>
</dbReference>
<evidence type="ECO:0000256" key="6">
    <source>
        <dbReference type="ARBA" id="ARBA00022741"/>
    </source>
</evidence>
<dbReference type="InterPro" id="IPR003593">
    <property type="entry name" value="AAA+_ATPase"/>
</dbReference>
<protein>
    <submittedName>
        <fullName evidence="11">ATP-binding cassette domain-containing protein</fullName>
    </submittedName>
</protein>
<dbReference type="GO" id="GO:0005524">
    <property type="term" value="F:ATP binding"/>
    <property type="evidence" value="ECO:0007669"/>
    <property type="project" value="UniProtKB-KW"/>
</dbReference>
<dbReference type="PANTHER" id="PTHR43423:SF12">
    <property type="entry name" value="IRON EXPORT ATP-BINDING PROTEIN FETA-RELATED"/>
    <property type="match status" value="1"/>
</dbReference>
<dbReference type="Proteomes" id="UP001256711">
    <property type="component" value="Unassembled WGS sequence"/>
</dbReference>
<keyword evidence="2" id="KW-0813">Transport</keyword>
<dbReference type="GO" id="GO:0016887">
    <property type="term" value="F:ATP hydrolysis activity"/>
    <property type="evidence" value="ECO:0007669"/>
    <property type="project" value="InterPro"/>
</dbReference>
<dbReference type="GO" id="GO:0006817">
    <property type="term" value="P:phosphate ion transport"/>
    <property type="evidence" value="ECO:0007669"/>
    <property type="project" value="UniProtKB-KW"/>
</dbReference>
<evidence type="ECO:0000313" key="11">
    <source>
        <dbReference type="EMBL" id="MDT2809050.1"/>
    </source>
</evidence>
<dbReference type="PROSITE" id="PS50893">
    <property type="entry name" value="ABC_TRANSPORTER_2"/>
    <property type="match status" value="1"/>
</dbReference>
<dbReference type="GO" id="GO:0005886">
    <property type="term" value="C:plasma membrane"/>
    <property type="evidence" value="ECO:0007669"/>
    <property type="project" value="UniProtKB-SubCell"/>
</dbReference>
<evidence type="ECO:0000256" key="1">
    <source>
        <dbReference type="ARBA" id="ARBA00004202"/>
    </source>
</evidence>
<evidence type="ECO:0000313" key="12">
    <source>
        <dbReference type="Proteomes" id="UP001256711"/>
    </source>
</evidence>
<dbReference type="PROSITE" id="PS00211">
    <property type="entry name" value="ABC_TRANSPORTER_1"/>
    <property type="match status" value="1"/>
</dbReference>
<dbReference type="InterPro" id="IPR015856">
    <property type="entry name" value="ABC_transpr_CbiO/EcfA_su"/>
</dbReference>
<dbReference type="InterPro" id="IPR027417">
    <property type="entry name" value="P-loop_NTPase"/>
</dbReference>
<keyword evidence="9" id="KW-0472">Membrane</keyword>
<proteinExistence type="predicted"/>
<feature type="domain" description="ABC transporter" evidence="10">
    <location>
        <begin position="4"/>
        <end position="218"/>
    </location>
</feature>
<gene>
    <name evidence="11" type="ORF">P7H43_00880</name>
</gene>
<sequence length="218" mass="24420">MSIITLEAVGFQPYGTPILQEISFTVPKGAYLAISGPSGGGKSTLLKLIATLLTPTTGEIDFQGKPQSAYPVTEYRRQVSYCFQQPQLFGETVEDNLRFPFEIRQEEFKLEKVRELLRQVDLPERFLDKSILELSGGERQRVALIRNLVFLPQVLLLDEVTVGLDEESKQIVQALIRQVHSQGVTILQVSHDEEDLRQAKGEIKIEGGRLAHESISGQ</sequence>
<evidence type="ECO:0000256" key="7">
    <source>
        <dbReference type="ARBA" id="ARBA00022840"/>
    </source>
</evidence>
<keyword evidence="7 11" id="KW-0067">ATP-binding</keyword>
<dbReference type="CDD" id="cd03225">
    <property type="entry name" value="ABC_cobalt_CbiO_domain1"/>
    <property type="match status" value="1"/>
</dbReference>
<dbReference type="SMART" id="SM00382">
    <property type="entry name" value="AAA"/>
    <property type="match status" value="1"/>
</dbReference>
<accession>A0AAW8TZ74</accession>
<evidence type="ECO:0000256" key="4">
    <source>
        <dbReference type="ARBA" id="ARBA00022519"/>
    </source>
</evidence>
<organism evidence="11 12">
    <name type="scientific">Enterococcus asini</name>
    <dbReference type="NCBI Taxonomy" id="57732"/>
    <lineage>
        <taxon>Bacteria</taxon>
        <taxon>Bacillati</taxon>
        <taxon>Bacillota</taxon>
        <taxon>Bacilli</taxon>
        <taxon>Lactobacillales</taxon>
        <taxon>Enterococcaceae</taxon>
        <taxon>Enterococcus</taxon>
    </lineage>
</organism>
<dbReference type="GO" id="GO:0022857">
    <property type="term" value="F:transmembrane transporter activity"/>
    <property type="evidence" value="ECO:0007669"/>
    <property type="project" value="UniProtKB-ARBA"/>
</dbReference>
<evidence type="ECO:0000256" key="8">
    <source>
        <dbReference type="ARBA" id="ARBA00022967"/>
    </source>
</evidence>
<keyword evidence="3" id="KW-1003">Cell membrane</keyword>
<reference evidence="11" key="1">
    <citation type="submission" date="2023-03" db="EMBL/GenBank/DDBJ databases">
        <authorList>
            <person name="Shen W."/>
            <person name="Cai J."/>
        </authorList>
    </citation>
    <scope>NUCLEOTIDE SEQUENCE</scope>
    <source>
        <strain evidence="11">B226-2</strain>
    </source>
</reference>
<evidence type="ECO:0000256" key="5">
    <source>
        <dbReference type="ARBA" id="ARBA00022592"/>
    </source>
</evidence>
<evidence type="ECO:0000256" key="2">
    <source>
        <dbReference type="ARBA" id="ARBA00022448"/>
    </source>
</evidence>
<keyword evidence="4" id="KW-0997">Cell inner membrane</keyword>
<keyword evidence="6" id="KW-0547">Nucleotide-binding</keyword>
<keyword evidence="8" id="KW-1278">Translocase</keyword>
<dbReference type="EMBL" id="JARQBJ010000001">
    <property type="protein sequence ID" value="MDT2809050.1"/>
    <property type="molecule type" value="Genomic_DNA"/>
</dbReference>
<name>A0AAW8TZ74_9ENTE</name>
<dbReference type="InterPro" id="IPR017871">
    <property type="entry name" value="ABC_transporter-like_CS"/>
</dbReference>
<dbReference type="AlphaFoldDB" id="A0AAW8TZ74"/>
<evidence type="ECO:0000256" key="9">
    <source>
        <dbReference type="ARBA" id="ARBA00023136"/>
    </source>
</evidence>
<dbReference type="Gene3D" id="3.40.50.300">
    <property type="entry name" value="P-loop containing nucleotide triphosphate hydrolases"/>
    <property type="match status" value="1"/>
</dbReference>
<evidence type="ECO:0000256" key="3">
    <source>
        <dbReference type="ARBA" id="ARBA00022475"/>
    </source>
</evidence>
<dbReference type="InterPro" id="IPR003439">
    <property type="entry name" value="ABC_transporter-like_ATP-bd"/>
</dbReference>
<evidence type="ECO:0000259" key="10">
    <source>
        <dbReference type="PROSITE" id="PS50893"/>
    </source>
</evidence>
<dbReference type="SUPFAM" id="SSF52540">
    <property type="entry name" value="P-loop containing nucleoside triphosphate hydrolases"/>
    <property type="match status" value="1"/>
</dbReference>
<comment type="caution">
    <text evidence="11">The sequence shown here is derived from an EMBL/GenBank/DDBJ whole genome shotgun (WGS) entry which is preliminary data.</text>
</comment>
<keyword evidence="5" id="KW-0592">Phosphate transport</keyword>
<dbReference type="PANTHER" id="PTHR43423">
    <property type="entry name" value="ABC TRANSPORTER I FAMILY MEMBER 17"/>
    <property type="match status" value="1"/>
</dbReference>
<dbReference type="RefSeq" id="WP_278529622.1">
    <property type="nucleotide sequence ID" value="NZ_CAJJLU010000001.1"/>
</dbReference>
<comment type="subcellular location">
    <subcellularLocation>
        <location evidence="1">Cell membrane</location>
        <topology evidence="1">Peripheral membrane protein</topology>
    </subcellularLocation>
</comment>